<dbReference type="SUPFAM" id="SSF56935">
    <property type="entry name" value="Porins"/>
    <property type="match status" value="1"/>
</dbReference>
<name>A0A292ZGZ1_SPHSA</name>
<dbReference type="PROSITE" id="PS52016">
    <property type="entry name" value="TONB_DEPENDENT_REC_3"/>
    <property type="match status" value="1"/>
</dbReference>
<evidence type="ECO:0000256" key="2">
    <source>
        <dbReference type="ARBA" id="ARBA00022448"/>
    </source>
</evidence>
<dbReference type="GO" id="GO:0009279">
    <property type="term" value="C:cell outer membrane"/>
    <property type="evidence" value="ECO:0007669"/>
    <property type="project" value="UniProtKB-SubCell"/>
</dbReference>
<evidence type="ECO:0000256" key="8">
    <source>
        <dbReference type="ARBA" id="ARBA00023077"/>
    </source>
</evidence>
<dbReference type="Gene3D" id="2.40.170.20">
    <property type="entry name" value="TonB-dependent receptor, beta-barrel domain"/>
    <property type="match status" value="1"/>
</dbReference>
<keyword evidence="4" id="KW-0410">Iron transport</keyword>
<dbReference type="InterPro" id="IPR012910">
    <property type="entry name" value="Plug_dom"/>
</dbReference>
<feature type="region of interest" description="Disordered" evidence="13">
    <location>
        <begin position="148"/>
        <end position="169"/>
    </location>
</feature>
<sequence length="627" mass="68747">MAQSSPVALSVDGVYYSTVSGTLVDVFDVSQIEVLRGPQGTLQGRNAPGGAVNVTTRRPSGEYGMRWQLSYARFDQLQARVAVEAPIVANVLAVKLSGFYNNGGAFMNNLTIGRKNGGALNNWGGRLSVLFTPSPDLTAYLTVDYMKDRSEQPPNRPRPHAGSLGSNANGSFEPSPAVCTVFGYCSEYGKYETGSNFVTPASLKNFGTSLNVDWDIGGVALSSVTGYRDVKDNLRIDADALPVTALHFVNKPQRVEQFSQELRLASDGNGPLTYVVGAYYLNYSYKFFQQLELGGPLAGLPAGTSFLSSRESQERTHSFALFGQASYKITDSWSVSGGVRQTWDRKRLVATPRSPGPSQAFKTDFKNLSIEAGTEYRLDQDKLAYVRFSQGYRSGGFNEGGAFPTINVYKPEKVDSYELGLKTEWLDRRLKLNASAFQYAYKDMQIVTLTGSVAGNINRIINAKTTRIRGVELELVAAPTDNFNIRGTVGYLDARYPNQIVDLGTGPVNLRNVQKDNTPKWTASVGTDYTIDLGSDGSELQFAADLSYKSRFATNPNPTPIAIQDKYALLNASITYKMPDDRFAISIFGQNLTDKYYKVIGESGNNFFLWDTVGRPRTYGVKLSASF</sequence>
<gene>
    <name evidence="16" type="ORF">SFOMI_2751</name>
</gene>
<evidence type="ECO:0000256" key="3">
    <source>
        <dbReference type="ARBA" id="ARBA00022452"/>
    </source>
</evidence>
<protein>
    <submittedName>
        <fullName evidence="16">Outer membrane receptor protein</fullName>
    </submittedName>
</protein>
<organism evidence="16 17">
    <name type="scientific">Sphingobium fuliginis (strain ATCC 27551)</name>
    <dbReference type="NCBI Taxonomy" id="336203"/>
    <lineage>
        <taxon>Bacteria</taxon>
        <taxon>Pseudomonadati</taxon>
        <taxon>Pseudomonadota</taxon>
        <taxon>Alphaproteobacteria</taxon>
        <taxon>Sphingomonadales</taxon>
        <taxon>Sphingomonadaceae</taxon>
        <taxon>Sphingobium</taxon>
    </lineage>
</organism>
<keyword evidence="7" id="KW-0406">Ion transport</keyword>
<reference evidence="16 17" key="2">
    <citation type="journal article" date="2013" name="Environ. Sci. Technol.">
        <title>The 4-tert-butylphenol-utilizing bacterium Sphingobium fuliginis OMI can degrade bisphenols via phenolic ring hydroxylation and meta-cleavage pathway.</title>
        <authorList>
            <person name="Ogata Y."/>
            <person name="Goda S."/>
            <person name="Toyama T."/>
            <person name="Sei K."/>
            <person name="Ike M."/>
        </authorList>
    </citation>
    <scope>NUCLEOTIDE SEQUENCE [LARGE SCALE GENOMIC DNA]</scope>
    <source>
        <strain evidence="16 17">OMI</strain>
    </source>
</reference>
<dbReference type="Pfam" id="PF07715">
    <property type="entry name" value="Plug"/>
    <property type="match status" value="1"/>
</dbReference>
<dbReference type="PANTHER" id="PTHR32552:SF81">
    <property type="entry name" value="TONB-DEPENDENT OUTER MEMBRANE RECEPTOR"/>
    <property type="match status" value="1"/>
</dbReference>
<dbReference type="Proteomes" id="UP000221538">
    <property type="component" value="Unassembled WGS sequence"/>
</dbReference>
<dbReference type="PANTHER" id="PTHR32552">
    <property type="entry name" value="FERRICHROME IRON RECEPTOR-RELATED"/>
    <property type="match status" value="1"/>
</dbReference>
<evidence type="ECO:0000313" key="17">
    <source>
        <dbReference type="Proteomes" id="UP000221538"/>
    </source>
</evidence>
<evidence type="ECO:0000256" key="10">
    <source>
        <dbReference type="ARBA" id="ARBA00023237"/>
    </source>
</evidence>
<evidence type="ECO:0000256" key="7">
    <source>
        <dbReference type="ARBA" id="ARBA00023065"/>
    </source>
</evidence>
<keyword evidence="10 11" id="KW-0998">Cell outer membrane</keyword>
<dbReference type="GO" id="GO:0006826">
    <property type="term" value="P:iron ion transport"/>
    <property type="evidence" value="ECO:0007669"/>
    <property type="project" value="UniProtKB-KW"/>
</dbReference>
<dbReference type="InterPro" id="IPR039426">
    <property type="entry name" value="TonB-dep_rcpt-like"/>
</dbReference>
<keyword evidence="9 11" id="KW-0472">Membrane</keyword>
<keyword evidence="2 11" id="KW-0813">Transport</keyword>
<comment type="similarity">
    <text evidence="11 12">Belongs to the TonB-dependent receptor family.</text>
</comment>
<evidence type="ECO:0000256" key="13">
    <source>
        <dbReference type="SAM" id="MobiDB-lite"/>
    </source>
</evidence>
<evidence type="ECO:0000256" key="11">
    <source>
        <dbReference type="PROSITE-ProRule" id="PRU01360"/>
    </source>
</evidence>
<proteinExistence type="inferred from homology"/>
<comment type="caution">
    <text evidence="16">The sequence shown here is derived from an EMBL/GenBank/DDBJ whole genome shotgun (WGS) entry which is preliminary data.</text>
</comment>
<keyword evidence="3 11" id="KW-1134">Transmembrane beta strand</keyword>
<evidence type="ECO:0000256" key="5">
    <source>
        <dbReference type="ARBA" id="ARBA00022692"/>
    </source>
</evidence>
<evidence type="ECO:0000313" key="16">
    <source>
        <dbReference type="EMBL" id="GAY22196.1"/>
    </source>
</evidence>
<evidence type="ECO:0000256" key="4">
    <source>
        <dbReference type="ARBA" id="ARBA00022496"/>
    </source>
</evidence>
<reference evidence="16 17" key="1">
    <citation type="journal article" date="2013" name="Biodegradation">
        <title>Occurrence of 4-tert-butylphenol (4-t-BP) biodegradation in an aquatic sample caused by the presence of Spirodela polyrrhiza and isolation of a 4-t-BP-utilizing bacterium.</title>
        <authorList>
            <person name="Ogata Y."/>
            <person name="Toyama T."/>
            <person name="Yu N."/>
            <person name="Wang X."/>
            <person name="Sei K."/>
            <person name="Ike M."/>
        </authorList>
    </citation>
    <scope>NUCLEOTIDE SEQUENCE [LARGE SCALE GENOMIC DNA]</scope>
    <source>
        <strain evidence="16 17">OMI</strain>
    </source>
</reference>
<evidence type="ECO:0000256" key="6">
    <source>
        <dbReference type="ARBA" id="ARBA00023004"/>
    </source>
</evidence>
<feature type="domain" description="TonB-dependent receptor plug" evidence="15">
    <location>
        <begin position="5"/>
        <end position="51"/>
    </location>
</feature>
<dbReference type="EMBL" id="BEWI01000032">
    <property type="protein sequence ID" value="GAY22196.1"/>
    <property type="molecule type" value="Genomic_DNA"/>
</dbReference>
<feature type="domain" description="TonB-dependent receptor-like beta-barrel" evidence="14">
    <location>
        <begin position="204"/>
        <end position="592"/>
    </location>
</feature>
<dbReference type="CDD" id="cd01347">
    <property type="entry name" value="ligand_gated_channel"/>
    <property type="match status" value="1"/>
</dbReference>
<evidence type="ECO:0000256" key="9">
    <source>
        <dbReference type="ARBA" id="ARBA00023136"/>
    </source>
</evidence>
<accession>A0A292ZGZ1</accession>
<comment type="subcellular location">
    <subcellularLocation>
        <location evidence="1 11">Cell outer membrane</location>
        <topology evidence="1 11">Multi-pass membrane protein</topology>
    </subcellularLocation>
</comment>
<evidence type="ECO:0000259" key="14">
    <source>
        <dbReference type="Pfam" id="PF00593"/>
    </source>
</evidence>
<keyword evidence="8 12" id="KW-0798">TonB box</keyword>
<evidence type="ECO:0000256" key="12">
    <source>
        <dbReference type="RuleBase" id="RU003357"/>
    </source>
</evidence>
<evidence type="ECO:0000256" key="1">
    <source>
        <dbReference type="ARBA" id="ARBA00004571"/>
    </source>
</evidence>
<keyword evidence="16" id="KW-0675">Receptor</keyword>
<dbReference type="InterPro" id="IPR000531">
    <property type="entry name" value="Beta-barrel_TonB"/>
</dbReference>
<dbReference type="InterPro" id="IPR036942">
    <property type="entry name" value="Beta-barrel_TonB_sf"/>
</dbReference>
<dbReference type="Pfam" id="PF00593">
    <property type="entry name" value="TonB_dep_Rec_b-barrel"/>
    <property type="match status" value="1"/>
</dbReference>
<keyword evidence="5 11" id="KW-0812">Transmembrane</keyword>
<keyword evidence="6" id="KW-0408">Iron</keyword>
<dbReference type="AlphaFoldDB" id="A0A292ZGZ1"/>
<evidence type="ECO:0000259" key="15">
    <source>
        <dbReference type="Pfam" id="PF07715"/>
    </source>
</evidence>